<sequence>MTAATTAAGDGSGVRRFVPPPRAAVDPQVFAHPVFAELRDVHDLLASPEWPSIAALEARLTLPGKHLVEQDAALLADGLHYEARIAQGRIATRADNWHDLFNALVWARYPQLKQVLNVQQCRHIASMPPGQRNRAQAALTQFDETGVIVRVRDEDVLAAWDVHDWPALFEPARWQSGDIAIAAIFGHALMEQALLPGRLLVGKCVVVHGEVDDACVDAVASAIVEGRAVTDPLQLRPLPLAGIPGWHQGQDAAFYADAAYFRPLRAGRQYPLPLHRAM</sequence>
<name>A0AAI9CLL4_STEMA</name>
<evidence type="ECO:0000313" key="1">
    <source>
        <dbReference type="EMBL" id="EKZ1927337.1"/>
    </source>
</evidence>
<accession>A0AAI9CLL4</accession>
<dbReference type="EMBL" id="ABLTIR010000048">
    <property type="protein sequence ID" value="EKZ1927337.1"/>
    <property type="molecule type" value="Genomic_DNA"/>
</dbReference>
<dbReference type="Proteomes" id="UP001225498">
    <property type="component" value="Unassembled WGS sequence"/>
</dbReference>
<reference evidence="1" key="1">
    <citation type="submission" date="2023-08" db="EMBL/GenBank/DDBJ databases">
        <authorList>
            <consortium name="Clinical and Environmental Microbiology Branch: Whole genome sequencing antimicrobial resistance pathogens in the healthcare setting"/>
        </authorList>
    </citation>
    <scope>NUCLEOTIDE SEQUENCE</scope>
    <source>
        <strain evidence="1">2023CJ-00293</strain>
    </source>
</reference>
<dbReference type="RefSeq" id="WP_005410494.1">
    <property type="nucleotide sequence ID" value="NZ_CP133415.1"/>
</dbReference>
<protein>
    <submittedName>
        <fullName evidence="1">DUF3025 domain-containing protein</fullName>
    </submittedName>
</protein>
<gene>
    <name evidence="1" type="ORF">REH87_002356</name>
</gene>
<dbReference type="Pfam" id="PF11227">
    <property type="entry name" value="DUF3025"/>
    <property type="match status" value="1"/>
</dbReference>
<dbReference type="AlphaFoldDB" id="A0AAI9CLL4"/>
<proteinExistence type="predicted"/>
<organism evidence="1 2">
    <name type="scientific">Stenotrophomonas maltophilia</name>
    <name type="common">Pseudomonas maltophilia</name>
    <name type="synonym">Xanthomonas maltophilia</name>
    <dbReference type="NCBI Taxonomy" id="40324"/>
    <lineage>
        <taxon>Bacteria</taxon>
        <taxon>Pseudomonadati</taxon>
        <taxon>Pseudomonadota</taxon>
        <taxon>Gammaproteobacteria</taxon>
        <taxon>Lysobacterales</taxon>
        <taxon>Lysobacteraceae</taxon>
        <taxon>Stenotrophomonas</taxon>
        <taxon>Stenotrophomonas maltophilia group</taxon>
    </lineage>
</organism>
<evidence type="ECO:0000313" key="2">
    <source>
        <dbReference type="Proteomes" id="UP001225498"/>
    </source>
</evidence>
<comment type="caution">
    <text evidence="1">The sequence shown here is derived from an EMBL/GenBank/DDBJ whole genome shotgun (WGS) entry which is preliminary data.</text>
</comment>
<dbReference type="InterPro" id="IPR021390">
    <property type="entry name" value="DUF3025"/>
</dbReference>